<dbReference type="VEuPathDB" id="FungiDB:PYU1_G012561"/>
<dbReference type="InterPro" id="IPR000719">
    <property type="entry name" value="Prot_kinase_dom"/>
</dbReference>
<dbReference type="GO" id="GO:0005524">
    <property type="term" value="F:ATP binding"/>
    <property type="evidence" value="ECO:0007669"/>
    <property type="project" value="InterPro"/>
</dbReference>
<dbReference type="InterPro" id="IPR013860">
    <property type="entry name" value="AreA_GATA"/>
</dbReference>
<evidence type="ECO:0000259" key="2">
    <source>
        <dbReference type="PROSITE" id="PS50011"/>
    </source>
</evidence>
<dbReference type="Pfam" id="PF08550">
    <property type="entry name" value="GATA_AreA"/>
    <property type="match status" value="1"/>
</dbReference>
<dbReference type="InterPro" id="IPR011009">
    <property type="entry name" value="Kinase-like_dom_sf"/>
</dbReference>
<dbReference type="eggNOG" id="KOG0033">
    <property type="taxonomic scope" value="Eukaryota"/>
</dbReference>
<dbReference type="InterPro" id="IPR001849">
    <property type="entry name" value="PH_domain"/>
</dbReference>
<dbReference type="SMART" id="SM00220">
    <property type="entry name" value="S_TKc"/>
    <property type="match status" value="1"/>
</dbReference>
<evidence type="ECO:0000313" key="3">
    <source>
        <dbReference type="EnsemblProtists" id="PYU1_T012587"/>
    </source>
</evidence>
<dbReference type="Gene3D" id="1.10.510.10">
    <property type="entry name" value="Transferase(Phosphotransferase) domain 1"/>
    <property type="match status" value="1"/>
</dbReference>
<feature type="compositionally biased region" description="Low complexity" evidence="1">
    <location>
        <begin position="330"/>
        <end position="339"/>
    </location>
</feature>
<dbReference type="OMA" id="WRLWFMQ"/>
<evidence type="ECO:0000313" key="4">
    <source>
        <dbReference type="Proteomes" id="UP000019132"/>
    </source>
</evidence>
<protein>
    <recommendedName>
        <fullName evidence="2">Protein kinase domain-containing protein</fullName>
    </recommendedName>
</protein>
<keyword evidence="4" id="KW-1185">Reference proteome</keyword>
<feature type="region of interest" description="Disordered" evidence="1">
    <location>
        <begin position="51"/>
        <end position="109"/>
    </location>
</feature>
<dbReference type="SMART" id="SM00233">
    <property type="entry name" value="PH"/>
    <property type="match status" value="1"/>
</dbReference>
<feature type="domain" description="Protein kinase" evidence="2">
    <location>
        <begin position="664"/>
        <end position="827"/>
    </location>
</feature>
<reference evidence="4" key="2">
    <citation type="submission" date="2010-04" db="EMBL/GenBank/DDBJ databases">
        <authorList>
            <person name="Buell R."/>
            <person name="Hamilton J."/>
            <person name="Hostetler J."/>
        </authorList>
    </citation>
    <scope>NUCLEOTIDE SEQUENCE [LARGE SCALE GENOMIC DNA]</scope>
    <source>
        <strain evidence="4">DAOM:BR144</strain>
    </source>
</reference>
<dbReference type="AlphaFoldDB" id="K3X5T8"/>
<dbReference type="SUPFAM" id="SSF57845">
    <property type="entry name" value="B-box zinc-binding domain"/>
    <property type="match status" value="1"/>
</dbReference>
<feature type="region of interest" description="Disordered" evidence="1">
    <location>
        <begin position="444"/>
        <end position="467"/>
    </location>
</feature>
<dbReference type="PROSITE" id="PS50011">
    <property type="entry name" value="PROTEIN_KINASE_DOM"/>
    <property type="match status" value="1"/>
</dbReference>
<dbReference type="GO" id="GO:0004672">
    <property type="term" value="F:protein kinase activity"/>
    <property type="evidence" value="ECO:0007669"/>
    <property type="project" value="InterPro"/>
</dbReference>
<dbReference type="HOGENOM" id="CLU_016529_0_0_1"/>
<dbReference type="EnsemblProtists" id="PYU1_T012587">
    <property type="protein sequence ID" value="PYU1_T012587"/>
    <property type="gene ID" value="PYU1_G012561"/>
</dbReference>
<feature type="compositionally biased region" description="Polar residues" evidence="1">
    <location>
        <begin position="317"/>
        <end position="329"/>
    </location>
</feature>
<dbReference type="Proteomes" id="UP000019132">
    <property type="component" value="Unassembled WGS sequence"/>
</dbReference>
<reference evidence="3" key="3">
    <citation type="submission" date="2015-02" db="UniProtKB">
        <authorList>
            <consortium name="EnsemblProtists"/>
        </authorList>
    </citation>
    <scope>IDENTIFICATION</scope>
    <source>
        <strain evidence="3">DAOM BR144</strain>
    </source>
</reference>
<dbReference type="InterPro" id="IPR011993">
    <property type="entry name" value="PH-like_dom_sf"/>
</dbReference>
<feature type="region of interest" description="Disordered" evidence="1">
    <location>
        <begin position="172"/>
        <end position="220"/>
    </location>
</feature>
<proteinExistence type="predicted"/>
<dbReference type="Pfam" id="PF00069">
    <property type="entry name" value="Pkinase"/>
    <property type="match status" value="1"/>
</dbReference>
<name>K3X5T8_GLOUD</name>
<dbReference type="SUPFAM" id="SSF56112">
    <property type="entry name" value="Protein kinase-like (PK-like)"/>
    <property type="match status" value="1"/>
</dbReference>
<dbReference type="Gene3D" id="2.30.29.30">
    <property type="entry name" value="Pleckstrin-homology domain (PH domain)/Phosphotyrosine-binding domain (PTB)"/>
    <property type="match status" value="1"/>
</dbReference>
<dbReference type="InParanoid" id="K3X5T8"/>
<accession>K3X5T8</accession>
<feature type="region of interest" description="Disordered" evidence="1">
    <location>
        <begin position="313"/>
        <end position="372"/>
    </location>
</feature>
<dbReference type="EMBL" id="GL376612">
    <property type="status" value="NOT_ANNOTATED_CDS"/>
    <property type="molecule type" value="Genomic_DNA"/>
</dbReference>
<sequence>MVDDTVADFEEAAKQSWQSFSTMKRFVCEANRLENASWRLWFMQKHHNSIKSTKDNSTMRKSKSMTSLAHSGGGGDPQDAKAPSPTMASMKKHSYRSYGSSSSSEDPQYRHDDVALPMCVYCEIHTAHLSCNGCCHDAYCVSCFKLIHKKGNLATHTAIKIKDLLIRRSSERIDASDEEQQTTSASDESNMEAPDMSRSAPSPTVIPAAKPSSNPRTKPWEIQMDMLIQRLMMNSMHTDGDISVHNIDSRESFAAESVASYMSDTASEDTPVVSNAKESHAMDMDWDDEVQLSNRAVVAAAVLVAGRHQKRTLSFDGMSSGNDTDSNGASSPTSPSMSPAFGSLTMPEMPPLPTSLFPPSLPRTKSKKKNSVCQNCNGNHITIDCPLLANTLPPGTPMQGAGGSSTGVDTVLRKCFTTLHNDNLSNSTHAFLGDEISVRGGSNFSKSQWTSGRLSSPGETSSWSSFGMNSISEDQSADVEDTVAVLLPLTVSSAYPNGTDEHKWDCNSWLISSLATELPRDVYETVRTTEKSCKDPLAHAHFETNRQHSLASWVFIKEPGQTWCKRYLSLYRNSLWEFLDDKDTSRPIGYANLSEGSVHSHQRTTLEFSLKYYRHSSQISAQNECWLQFESEKDAMVWREHLTRVTKLQIDDLFDLAPDALTKPSDSYELGKGRFSVVRRACRKQAAASPTSSSSSKARQDCALKIIDKNVFWDLVAHETEREDTVIREILTQSLLTVRSASSYCPVIRLLSLFETRNLLVMELELMQEGDLHEEIVTNSAVDEMRASYLVASLVKAIQYCLQNGVAHRDVKLSNLALDYGHCPKGK</sequence>
<dbReference type="STRING" id="431595.K3X5T8"/>
<dbReference type="PANTHER" id="PTHR24347">
    <property type="entry name" value="SERINE/THREONINE-PROTEIN KINASE"/>
    <property type="match status" value="1"/>
</dbReference>
<organism evidence="3 4">
    <name type="scientific">Globisporangium ultimum (strain ATCC 200006 / CBS 805.95 / DAOM BR144)</name>
    <name type="common">Pythium ultimum</name>
    <dbReference type="NCBI Taxonomy" id="431595"/>
    <lineage>
        <taxon>Eukaryota</taxon>
        <taxon>Sar</taxon>
        <taxon>Stramenopiles</taxon>
        <taxon>Oomycota</taxon>
        <taxon>Peronosporomycetes</taxon>
        <taxon>Pythiales</taxon>
        <taxon>Pythiaceae</taxon>
        <taxon>Globisporangium</taxon>
    </lineage>
</organism>
<dbReference type="SUPFAM" id="SSF50729">
    <property type="entry name" value="PH domain-like"/>
    <property type="match status" value="1"/>
</dbReference>
<reference evidence="4" key="1">
    <citation type="journal article" date="2010" name="Genome Biol.">
        <title>Genome sequence of the necrotrophic plant pathogen Pythium ultimum reveals original pathogenicity mechanisms and effector repertoire.</title>
        <authorList>
            <person name="Levesque C.A."/>
            <person name="Brouwer H."/>
            <person name="Cano L."/>
            <person name="Hamilton J.P."/>
            <person name="Holt C."/>
            <person name="Huitema E."/>
            <person name="Raffaele S."/>
            <person name="Robideau G.P."/>
            <person name="Thines M."/>
            <person name="Win J."/>
            <person name="Zerillo M.M."/>
            <person name="Beakes G.W."/>
            <person name="Boore J.L."/>
            <person name="Busam D."/>
            <person name="Dumas B."/>
            <person name="Ferriera S."/>
            <person name="Fuerstenberg S.I."/>
            <person name="Gachon C.M."/>
            <person name="Gaulin E."/>
            <person name="Govers F."/>
            <person name="Grenville-Briggs L."/>
            <person name="Horner N."/>
            <person name="Hostetler J."/>
            <person name="Jiang R.H."/>
            <person name="Johnson J."/>
            <person name="Krajaejun T."/>
            <person name="Lin H."/>
            <person name="Meijer H.J."/>
            <person name="Moore B."/>
            <person name="Morris P."/>
            <person name="Phuntmart V."/>
            <person name="Puiu D."/>
            <person name="Shetty J."/>
            <person name="Stajich J.E."/>
            <person name="Tripathy S."/>
            <person name="Wawra S."/>
            <person name="van West P."/>
            <person name="Whitty B.R."/>
            <person name="Coutinho P.M."/>
            <person name="Henrissat B."/>
            <person name="Martin F."/>
            <person name="Thomas P.D."/>
            <person name="Tyler B.M."/>
            <person name="De Vries R.P."/>
            <person name="Kamoun S."/>
            <person name="Yandell M."/>
            <person name="Tisserat N."/>
            <person name="Buell C.R."/>
        </authorList>
    </citation>
    <scope>NUCLEOTIDE SEQUENCE</scope>
    <source>
        <strain evidence="4">DAOM:BR144</strain>
    </source>
</reference>
<evidence type="ECO:0000256" key="1">
    <source>
        <dbReference type="SAM" id="MobiDB-lite"/>
    </source>
</evidence>